<comment type="caution">
    <text evidence="1">The sequence shown here is derived from an EMBL/GenBank/DDBJ whole genome shotgun (WGS) entry which is preliminary data.</text>
</comment>
<name>A0AC60NWT4_IXOPE</name>
<evidence type="ECO:0000313" key="1">
    <source>
        <dbReference type="EMBL" id="KAG0411611.1"/>
    </source>
</evidence>
<evidence type="ECO:0000313" key="2">
    <source>
        <dbReference type="Proteomes" id="UP000805193"/>
    </source>
</evidence>
<protein>
    <submittedName>
        <fullName evidence="1">Uncharacterized protein</fullName>
    </submittedName>
</protein>
<organism evidence="1 2">
    <name type="scientific">Ixodes persulcatus</name>
    <name type="common">Taiga tick</name>
    <dbReference type="NCBI Taxonomy" id="34615"/>
    <lineage>
        <taxon>Eukaryota</taxon>
        <taxon>Metazoa</taxon>
        <taxon>Ecdysozoa</taxon>
        <taxon>Arthropoda</taxon>
        <taxon>Chelicerata</taxon>
        <taxon>Arachnida</taxon>
        <taxon>Acari</taxon>
        <taxon>Parasitiformes</taxon>
        <taxon>Ixodida</taxon>
        <taxon>Ixodoidea</taxon>
        <taxon>Ixodidae</taxon>
        <taxon>Ixodinae</taxon>
        <taxon>Ixodes</taxon>
    </lineage>
</organism>
<gene>
    <name evidence="1" type="ORF">HPB47_011283</name>
</gene>
<sequence>MAVLTVCFLVLAAFLQSARMHGVYECFQKPLQHFDLNSMLNCGHNGESWSIWSIPGKHPYCAQDTVDRTRDGRYQCYENGNRDCRRLPYIYNPRPGWNSPNQLSRDLGNGSWSQSLVLDTDNCNFLVQLECYEDGSVHTYVTYKSTWPRHERLAYRDKARWVPQLSFLKYYMFDCENGYV</sequence>
<dbReference type="EMBL" id="JABSTQ010011419">
    <property type="protein sequence ID" value="KAG0411611.1"/>
    <property type="molecule type" value="Genomic_DNA"/>
</dbReference>
<reference evidence="1 2" key="1">
    <citation type="journal article" date="2020" name="Cell">
        <title>Large-Scale Comparative Analyses of Tick Genomes Elucidate Their Genetic Diversity and Vector Capacities.</title>
        <authorList>
            <consortium name="Tick Genome and Microbiome Consortium (TIGMIC)"/>
            <person name="Jia N."/>
            <person name="Wang J."/>
            <person name="Shi W."/>
            <person name="Du L."/>
            <person name="Sun Y."/>
            <person name="Zhan W."/>
            <person name="Jiang J.F."/>
            <person name="Wang Q."/>
            <person name="Zhang B."/>
            <person name="Ji P."/>
            <person name="Bell-Sakyi L."/>
            <person name="Cui X.M."/>
            <person name="Yuan T.T."/>
            <person name="Jiang B.G."/>
            <person name="Yang W.F."/>
            <person name="Lam T.T."/>
            <person name="Chang Q.C."/>
            <person name="Ding S.J."/>
            <person name="Wang X.J."/>
            <person name="Zhu J.G."/>
            <person name="Ruan X.D."/>
            <person name="Zhao L."/>
            <person name="Wei J.T."/>
            <person name="Ye R.Z."/>
            <person name="Que T.C."/>
            <person name="Du C.H."/>
            <person name="Zhou Y.H."/>
            <person name="Cheng J.X."/>
            <person name="Dai P.F."/>
            <person name="Guo W.B."/>
            <person name="Han X.H."/>
            <person name="Huang E.J."/>
            <person name="Li L.F."/>
            <person name="Wei W."/>
            <person name="Gao Y.C."/>
            <person name="Liu J.Z."/>
            <person name="Shao H.Z."/>
            <person name="Wang X."/>
            <person name="Wang C.C."/>
            <person name="Yang T.C."/>
            <person name="Huo Q.B."/>
            <person name="Li W."/>
            <person name="Chen H.Y."/>
            <person name="Chen S.E."/>
            <person name="Zhou L.G."/>
            <person name="Ni X.B."/>
            <person name="Tian J.H."/>
            <person name="Sheng Y."/>
            <person name="Liu T."/>
            <person name="Pan Y.S."/>
            <person name="Xia L.Y."/>
            <person name="Li J."/>
            <person name="Zhao F."/>
            <person name="Cao W.C."/>
        </authorList>
    </citation>
    <scope>NUCLEOTIDE SEQUENCE [LARGE SCALE GENOMIC DNA]</scope>
    <source>
        <strain evidence="1">Iper-2018</strain>
    </source>
</reference>
<proteinExistence type="predicted"/>
<dbReference type="Proteomes" id="UP000805193">
    <property type="component" value="Unassembled WGS sequence"/>
</dbReference>
<accession>A0AC60NWT4</accession>
<keyword evidence="2" id="KW-1185">Reference proteome</keyword>